<dbReference type="InterPro" id="IPR036227">
    <property type="entry name" value="Ribosomal_uL15/eL18_sf"/>
</dbReference>
<dbReference type="AlphaFoldDB" id="A0A830GY49"/>
<evidence type="ECO:0000256" key="3">
    <source>
        <dbReference type="ARBA" id="ARBA00023274"/>
    </source>
</evidence>
<dbReference type="HAMAP" id="MF_00329">
    <property type="entry name" value="Ribosomal_eL18"/>
    <property type="match status" value="1"/>
</dbReference>
<sequence length="112" mass="12368">MELRLLIRFLRKASAQTGAGIWRYVAELLEKPRRSRVFVNLSKIDRYSSENDVVVVPGKVLGSGELRKKVTVAAFRFSDDAVEKIRGAGGDAINIAELVKRNPKGSGARIIT</sequence>
<dbReference type="Pfam" id="PF17135">
    <property type="entry name" value="Ribosomal_L18"/>
    <property type="match status" value="1"/>
</dbReference>
<dbReference type="GO" id="GO:0022625">
    <property type="term" value="C:cytosolic large ribosomal subunit"/>
    <property type="evidence" value="ECO:0007669"/>
    <property type="project" value="TreeGrafter"/>
</dbReference>
<evidence type="ECO:0000256" key="4">
    <source>
        <dbReference type="HAMAP-Rule" id="MF_00329"/>
    </source>
</evidence>
<comment type="caution">
    <text evidence="6">The sequence shown here is derived from an EMBL/GenBank/DDBJ whole genome shotgun (WGS) entry which is preliminary data.</text>
</comment>
<dbReference type="EMBL" id="BMNL01000003">
    <property type="protein sequence ID" value="GGP21616.1"/>
    <property type="molecule type" value="Genomic_DNA"/>
</dbReference>
<evidence type="ECO:0000313" key="7">
    <source>
        <dbReference type="Proteomes" id="UP000610960"/>
    </source>
</evidence>
<dbReference type="InterPro" id="IPR000039">
    <property type="entry name" value="Ribosomal_eL18"/>
</dbReference>
<evidence type="ECO:0000256" key="2">
    <source>
        <dbReference type="ARBA" id="ARBA00022980"/>
    </source>
</evidence>
<keyword evidence="3 4" id="KW-0687">Ribonucleoprotein</keyword>
<dbReference type="GO" id="GO:0003735">
    <property type="term" value="F:structural constituent of ribosome"/>
    <property type="evidence" value="ECO:0007669"/>
    <property type="project" value="InterPro"/>
</dbReference>
<reference evidence="6" key="2">
    <citation type="submission" date="2020-09" db="EMBL/GenBank/DDBJ databases">
        <authorList>
            <person name="Sun Q."/>
            <person name="Ohkuma M."/>
        </authorList>
    </citation>
    <scope>NUCLEOTIDE SEQUENCE</scope>
    <source>
        <strain evidence="6">JCM 10088</strain>
    </source>
</reference>
<gene>
    <name evidence="4" type="primary">rpl18e</name>
    <name evidence="6" type="ORF">GCM10007981_14150</name>
</gene>
<dbReference type="Proteomes" id="UP000610960">
    <property type="component" value="Unassembled WGS sequence"/>
</dbReference>
<name>A0A830GY49_9CREN</name>
<comment type="similarity">
    <text evidence="1 4">Belongs to the eukaryotic ribosomal protein eL18 family.</text>
</comment>
<dbReference type="PANTHER" id="PTHR10934:SF2">
    <property type="entry name" value="LARGE RIBOSOMAL SUBUNIT PROTEIN EL18"/>
    <property type="match status" value="1"/>
</dbReference>
<organism evidence="6 7">
    <name type="scientific">Thermocladium modestius</name>
    <dbReference type="NCBI Taxonomy" id="62609"/>
    <lineage>
        <taxon>Archaea</taxon>
        <taxon>Thermoproteota</taxon>
        <taxon>Thermoprotei</taxon>
        <taxon>Thermoproteales</taxon>
        <taxon>Thermoproteaceae</taxon>
        <taxon>Thermocladium</taxon>
    </lineage>
</organism>
<protein>
    <recommendedName>
        <fullName evidence="4">Large ribosomal subunit protein eL18</fullName>
    </recommendedName>
</protein>
<dbReference type="InterPro" id="IPR021131">
    <property type="entry name" value="Ribosomal_uL15/eL18"/>
</dbReference>
<dbReference type="GO" id="GO:0006412">
    <property type="term" value="P:translation"/>
    <property type="evidence" value="ECO:0007669"/>
    <property type="project" value="UniProtKB-UniRule"/>
</dbReference>
<evidence type="ECO:0000313" key="6">
    <source>
        <dbReference type="EMBL" id="GGP21616.1"/>
    </source>
</evidence>
<proteinExistence type="inferred from homology"/>
<keyword evidence="2 4" id="KW-0689">Ribosomal protein</keyword>
<evidence type="ECO:0000256" key="1">
    <source>
        <dbReference type="ARBA" id="ARBA00006815"/>
    </source>
</evidence>
<accession>A0A830GY49</accession>
<dbReference type="SUPFAM" id="SSF52080">
    <property type="entry name" value="Ribosomal proteins L15p and L18e"/>
    <property type="match status" value="1"/>
</dbReference>
<dbReference type="InterPro" id="IPR001196">
    <property type="entry name" value="Ribosomal_uL15_CS"/>
</dbReference>
<dbReference type="InterPro" id="IPR022947">
    <property type="entry name" value="Ribosomal_eL18_arc"/>
</dbReference>
<feature type="domain" description="Large ribosomal subunit protein uL15/eL18" evidence="5">
    <location>
        <begin position="3"/>
        <end position="109"/>
    </location>
</feature>
<evidence type="ECO:0000259" key="5">
    <source>
        <dbReference type="Pfam" id="PF17135"/>
    </source>
</evidence>
<dbReference type="PANTHER" id="PTHR10934">
    <property type="entry name" value="60S RIBOSOMAL PROTEIN L18"/>
    <property type="match status" value="1"/>
</dbReference>
<keyword evidence="7" id="KW-1185">Reference proteome</keyword>
<dbReference type="GO" id="GO:0003723">
    <property type="term" value="F:RNA binding"/>
    <property type="evidence" value="ECO:0007669"/>
    <property type="project" value="TreeGrafter"/>
</dbReference>
<dbReference type="PROSITE" id="PS00475">
    <property type="entry name" value="RIBOSOMAL_L15"/>
    <property type="match status" value="1"/>
</dbReference>
<dbReference type="Gene3D" id="3.100.10.10">
    <property type="match status" value="1"/>
</dbReference>
<reference evidence="6" key="1">
    <citation type="journal article" date="2014" name="Int. J. Syst. Evol. Microbiol.">
        <title>Complete genome sequence of Corynebacterium casei LMG S-19264T (=DSM 44701T), isolated from a smear-ripened cheese.</title>
        <authorList>
            <consortium name="US DOE Joint Genome Institute (JGI-PGF)"/>
            <person name="Walter F."/>
            <person name="Albersmeier A."/>
            <person name="Kalinowski J."/>
            <person name="Ruckert C."/>
        </authorList>
    </citation>
    <scope>NUCLEOTIDE SEQUENCE</scope>
    <source>
        <strain evidence="6">JCM 10088</strain>
    </source>
</reference>
<dbReference type="NCBIfam" id="NF003079">
    <property type="entry name" value="PRK04005.1"/>
    <property type="match status" value="1"/>
</dbReference>